<gene>
    <name evidence="2" type="ORF">DV711_04465</name>
</gene>
<dbReference type="Proteomes" id="UP000253769">
    <property type="component" value="Unassembled WGS sequence"/>
</dbReference>
<feature type="signal peptide" evidence="1">
    <location>
        <begin position="1"/>
        <end position="20"/>
    </location>
</feature>
<evidence type="ECO:0000313" key="3">
    <source>
        <dbReference type="Proteomes" id="UP000253769"/>
    </source>
</evidence>
<organism evidence="2 3">
    <name type="scientific">Motiliproteus coralliicola</name>
    <dbReference type="NCBI Taxonomy" id="2283196"/>
    <lineage>
        <taxon>Bacteria</taxon>
        <taxon>Pseudomonadati</taxon>
        <taxon>Pseudomonadota</taxon>
        <taxon>Gammaproteobacteria</taxon>
        <taxon>Oceanospirillales</taxon>
        <taxon>Oceanospirillaceae</taxon>
        <taxon>Motiliproteus</taxon>
    </lineage>
</organism>
<dbReference type="CDD" id="cd13568">
    <property type="entry name" value="PBP2_TAXI_TRAP_like_3"/>
    <property type="match status" value="1"/>
</dbReference>
<accession>A0A369WWB4</accession>
<keyword evidence="3" id="KW-1185">Reference proteome</keyword>
<proteinExistence type="predicted"/>
<dbReference type="AlphaFoldDB" id="A0A369WWB4"/>
<reference evidence="2 3" key="1">
    <citation type="submission" date="2018-07" db="EMBL/GenBank/DDBJ databases">
        <title>Motiliproteus coralliicola sp. nov., a bacterium isolated from Coral.</title>
        <authorList>
            <person name="Wang G."/>
        </authorList>
    </citation>
    <scope>NUCLEOTIDE SEQUENCE [LARGE SCALE GENOMIC DNA]</scope>
    <source>
        <strain evidence="2 3">C34</strain>
    </source>
</reference>
<evidence type="ECO:0000313" key="2">
    <source>
        <dbReference type="EMBL" id="RDE24844.1"/>
    </source>
</evidence>
<comment type="caution">
    <text evidence="2">The sequence shown here is derived from an EMBL/GenBank/DDBJ whole genome shotgun (WGS) entry which is preliminary data.</text>
</comment>
<dbReference type="EMBL" id="QQOH01000001">
    <property type="protein sequence ID" value="RDE24844.1"/>
    <property type="molecule type" value="Genomic_DNA"/>
</dbReference>
<dbReference type="OrthoDB" id="9776669at2"/>
<dbReference type="PANTHER" id="PTHR42941:SF1">
    <property type="entry name" value="SLL1037 PROTEIN"/>
    <property type="match status" value="1"/>
</dbReference>
<dbReference type="RefSeq" id="WP_114694435.1">
    <property type="nucleotide sequence ID" value="NZ_QQOH01000001.1"/>
</dbReference>
<dbReference type="PANTHER" id="PTHR42941">
    <property type="entry name" value="SLL1037 PROTEIN"/>
    <property type="match status" value="1"/>
</dbReference>
<feature type="chain" id="PRO_5016867936" evidence="1">
    <location>
        <begin position="21"/>
        <end position="321"/>
    </location>
</feature>
<dbReference type="InterPro" id="IPR011852">
    <property type="entry name" value="TRAP_TAXI"/>
</dbReference>
<dbReference type="SUPFAM" id="SSF53850">
    <property type="entry name" value="Periplasmic binding protein-like II"/>
    <property type="match status" value="1"/>
</dbReference>
<dbReference type="NCBIfam" id="TIGR02122">
    <property type="entry name" value="TRAP_TAXI"/>
    <property type="match status" value="1"/>
</dbReference>
<sequence length="321" mass="34756">MKKWYQHLAGCLLLSPFLLADASAQSKIISLGTGGVTGLYYPAGGAICRLVNENRMEHGIRCAVRSTPGSVSNLQQVDAQQLDLGIAEAGQLHDALQGQGRFAEPLAQLRTLFSLYTEYITVVARKDSGIDSFDDLRGKRINIGPEGSSQRATLQLLMQARGWSLNDFPEVHQLEPAQQAQALCDGRIDATLYVVGHPSGAIKEALRDCDSRLLALASADVSTLSGKNPHYRSEHLNGGYYASGLGEIETAGVRATVISRADLPEQDAYAIVKALFERLPSFRRMHPAFKQLESGAMVEGPLAAPMHPGALRYFREAGLIP</sequence>
<name>A0A369WWB4_9GAMM</name>
<dbReference type="Pfam" id="PF16868">
    <property type="entry name" value="NMT1_3"/>
    <property type="match status" value="1"/>
</dbReference>
<evidence type="ECO:0000256" key="1">
    <source>
        <dbReference type="SAM" id="SignalP"/>
    </source>
</evidence>
<protein>
    <submittedName>
        <fullName evidence="2">C4-dicarboxylate ABC transporter substrate-binding protein</fullName>
    </submittedName>
</protein>
<dbReference type="Gene3D" id="3.40.190.10">
    <property type="entry name" value="Periplasmic binding protein-like II"/>
    <property type="match status" value="2"/>
</dbReference>
<keyword evidence="1" id="KW-0732">Signal</keyword>